<gene>
    <name evidence="1" type="ORF">KM92DES2_10360</name>
</gene>
<dbReference type="AlphaFoldDB" id="A0A212J132"/>
<organism evidence="1">
    <name type="scientific">uncultured Desulfovibrio sp</name>
    <dbReference type="NCBI Taxonomy" id="167968"/>
    <lineage>
        <taxon>Bacteria</taxon>
        <taxon>Pseudomonadati</taxon>
        <taxon>Thermodesulfobacteriota</taxon>
        <taxon>Desulfovibrionia</taxon>
        <taxon>Desulfovibrionales</taxon>
        <taxon>Desulfovibrionaceae</taxon>
        <taxon>Desulfovibrio</taxon>
        <taxon>environmental samples</taxon>
    </lineage>
</organism>
<protein>
    <submittedName>
        <fullName evidence="1">Uncharacterized protein</fullName>
    </submittedName>
</protein>
<accession>A0A212J132</accession>
<sequence length="57" mass="6101">MRKEAAAGRNAVQVLLCKEGAAESSNRHGCSQGRLTVCLVGNRFVACLHPVCQISPY</sequence>
<evidence type="ECO:0000313" key="1">
    <source>
        <dbReference type="EMBL" id="SBV93130.1"/>
    </source>
</evidence>
<name>A0A212J132_9BACT</name>
<proteinExistence type="predicted"/>
<dbReference type="EMBL" id="FLUP01000001">
    <property type="protein sequence ID" value="SBV93130.1"/>
    <property type="molecule type" value="Genomic_DNA"/>
</dbReference>
<reference evidence="1" key="1">
    <citation type="submission" date="2016-04" db="EMBL/GenBank/DDBJ databases">
        <authorList>
            <person name="Evans L.H."/>
            <person name="Alamgir A."/>
            <person name="Owens N."/>
            <person name="Weber N.D."/>
            <person name="Virtaneva K."/>
            <person name="Barbian K."/>
            <person name="Babar A."/>
            <person name="Rosenke K."/>
        </authorList>
    </citation>
    <scope>NUCLEOTIDE SEQUENCE</scope>
    <source>
        <strain evidence="1">92-2</strain>
    </source>
</reference>